<keyword evidence="6" id="KW-1185">Reference proteome</keyword>
<evidence type="ECO:0000313" key="5">
    <source>
        <dbReference type="Ensembl" id="ENSOABP00000071490.1"/>
    </source>
</evidence>
<evidence type="ECO:0000259" key="4">
    <source>
        <dbReference type="PROSITE" id="PS50835"/>
    </source>
</evidence>
<evidence type="ECO:0000256" key="3">
    <source>
        <dbReference type="ARBA" id="ARBA00023319"/>
    </source>
</evidence>
<reference evidence="6" key="1">
    <citation type="submission" date="2020-03" db="EMBL/GenBank/DDBJ databases">
        <title>Evolution of repeat sequences and sex chromosomes of tilapia species revealed by chromosome-level genomes.</title>
        <authorList>
            <person name="Xu L."/>
            <person name="Tao W."/>
            <person name="Wang D."/>
            <person name="Zhou Q."/>
        </authorList>
    </citation>
    <scope>NUCLEOTIDE SEQUENCE [LARGE SCALE GENOMIC DNA]</scope>
    <source>
        <strain evidence="6">Israel</strain>
    </source>
</reference>
<dbReference type="GO" id="GO:0005102">
    <property type="term" value="F:signaling receptor binding"/>
    <property type="evidence" value="ECO:0007669"/>
    <property type="project" value="TreeGrafter"/>
</dbReference>
<evidence type="ECO:0000256" key="1">
    <source>
        <dbReference type="ARBA" id="ARBA00004370"/>
    </source>
</evidence>
<dbReference type="GO" id="GO:0050852">
    <property type="term" value="P:T cell receptor signaling pathway"/>
    <property type="evidence" value="ECO:0007669"/>
    <property type="project" value="TreeGrafter"/>
</dbReference>
<dbReference type="InterPro" id="IPR013106">
    <property type="entry name" value="Ig_V-set"/>
</dbReference>
<dbReference type="Pfam" id="PF07686">
    <property type="entry name" value="V-set"/>
    <property type="match status" value="1"/>
</dbReference>
<dbReference type="SMART" id="SM00406">
    <property type="entry name" value="IGv"/>
    <property type="match status" value="1"/>
</dbReference>
<protein>
    <recommendedName>
        <fullName evidence="4">Ig-like domain-containing protein</fullName>
    </recommendedName>
</protein>
<dbReference type="GO" id="GO:0001817">
    <property type="term" value="P:regulation of cytokine production"/>
    <property type="evidence" value="ECO:0007669"/>
    <property type="project" value="TreeGrafter"/>
</dbReference>
<keyword evidence="2" id="KW-0472">Membrane</keyword>
<dbReference type="InterPro" id="IPR007110">
    <property type="entry name" value="Ig-like_dom"/>
</dbReference>
<dbReference type="Proteomes" id="UP000472276">
    <property type="component" value="Unassembled WGS sequence"/>
</dbReference>
<feature type="domain" description="Ig-like" evidence="4">
    <location>
        <begin position="24"/>
        <end position="133"/>
    </location>
</feature>
<dbReference type="InterPro" id="IPR013783">
    <property type="entry name" value="Ig-like_fold"/>
</dbReference>
<dbReference type="InterPro" id="IPR036179">
    <property type="entry name" value="Ig-like_dom_sf"/>
</dbReference>
<evidence type="ECO:0000256" key="2">
    <source>
        <dbReference type="ARBA" id="ARBA00023136"/>
    </source>
</evidence>
<dbReference type="Ensembl" id="ENSOABT00000070045.1">
    <property type="protein sequence ID" value="ENSOABP00000071490.1"/>
    <property type="gene ID" value="ENSOABG00000031872.1"/>
</dbReference>
<dbReference type="SUPFAM" id="SSF48726">
    <property type="entry name" value="Immunoglobulin"/>
    <property type="match status" value="1"/>
</dbReference>
<reference evidence="5" key="3">
    <citation type="submission" date="2025-09" db="UniProtKB">
        <authorList>
            <consortium name="Ensembl"/>
        </authorList>
    </citation>
    <scope>IDENTIFICATION</scope>
</reference>
<dbReference type="Gene3D" id="2.60.40.10">
    <property type="entry name" value="Immunoglobulins"/>
    <property type="match status" value="1"/>
</dbReference>
<dbReference type="PROSITE" id="PS50835">
    <property type="entry name" value="IG_LIKE"/>
    <property type="match status" value="1"/>
</dbReference>
<dbReference type="AlphaFoldDB" id="A0AAZ1XVB9"/>
<name>A0AAZ1XVB9_OREAU</name>
<keyword evidence="3" id="KW-0393">Immunoglobulin domain</keyword>
<sequence length="190" mass="21635">SATLASPYCLLVKSRIKFKIFLLPYIYLKVEPSAFRPHREMSVLLPCQFSGFIPDDPTVMWTRNDLVPKSVHVQHKEGDDFQGQNQRYRGRTKMRPDALDTSDFSLTLRKPEMTDSGNYTCSISGGRGERTLEDVELQIKGQQKKTTPAVITHQKLILCTENLHRHHMGWLNSHLTGLCSSVLQPLQPLS</sequence>
<dbReference type="SMART" id="SM00409">
    <property type="entry name" value="IG"/>
    <property type="match status" value="1"/>
</dbReference>
<comment type="subcellular location">
    <subcellularLocation>
        <location evidence="1">Membrane</location>
    </subcellularLocation>
</comment>
<dbReference type="InterPro" id="IPR003599">
    <property type="entry name" value="Ig_sub"/>
</dbReference>
<dbReference type="GO" id="GO:0009897">
    <property type="term" value="C:external side of plasma membrane"/>
    <property type="evidence" value="ECO:0007669"/>
    <property type="project" value="TreeGrafter"/>
</dbReference>
<dbReference type="PANTHER" id="PTHR24100">
    <property type="entry name" value="BUTYROPHILIN"/>
    <property type="match status" value="1"/>
</dbReference>
<reference evidence="5" key="2">
    <citation type="submission" date="2025-08" db="UniProtKB">
        <authorList>
            <consortium name="Ensembl"/>
        </authorList>
    </citation>
    <scope>IDENTIFICATION</scope>
</reference>
<evidence type="ECO:0000313" key="6">
    <source>
        <dbReference type="Proteomes" id="UP000472276"/>
    </source>
</evidence>
<dbReference type="InterPro" id="IPR050504">
    <property type="entry name" value="IgSF_BTN/MOG"/>
</dbReference>
<accession>A0AAZ1XVB9</accession>
<organism evidence="5 6">
    <name type="scientific">Oreochromis aureus</name>
    <name type="common">Israeli tilapia</name>
    <name type="synonym">Chromis aureus</name>
    <dbReference type="NCBI Taxonomy" id="47969"/>
    <lineage>
        <taxon>Eukaryota</taxon>
        <taxon>Metazoa</taxon>
        <taxon>Chordata</taxon>
        <taxon>Craniata</taxon>
        <taxon>Vertebrata</taxon>
        <taxon>Euteleostomi</taxon>
        <taxon>Actinopterygii</taxon>
        <taxon>Neopterygii</taxon>
        <taxon>Teleostei</taxon>
        <taxon>Neoteleostei</taxon>
        <taxon>Acanthomorphata</taxon>
        <taxon>Ovalentaria</taxon>
        <taxon>Cichlomorphae</taxon>
        <taxon>Cichliformes</taxon>
        <taxon>Cichlidae</taxon>
        <taxon>African cichlids</taxon>
        <taxon>Pseudocrenilabrinae</taxon>
        <taxon>Oreochromini</taxon>
        <taxon>Oreochromis</taxon>
    </lineage>
</organism>
<proteinExistence type="predicted"/>